<dbReference type="STRING" id="98765.A0A2R6NGE2"/>
<dbReference type="OrthoDB" id="5946233at2759"/>
<proteinExistence type="predicted"/>
<sequence>MPLLTQSDPGTENNGIANAQTLLRHRHDPSLSDSLQHKFKGNKGNIKPEIAWRLLRQTFTPGFEDLLELGVSEGWYDPDNTLERLVFHYTFIPWLQRELDGYVALTNDSKPRYNRHKVLPHGRPIEIFRHPDKYGTKDFSVKVLKAHLDEVRSKYAPPGHPVFHLVPPAFEEKARQFYGAIGPPEINRNNVWQVYQTLLEHFRSIQGQDDIRSGIADRAAMPTVGDDPMGEEYMEVLPLKPFRVGNRLIADLEDLNSESSEEEHDPNIWTDPDTSSGSSMVDK</sequence>
<feature type="compositionally biased region" description="Acidic residues" evidence="1">
    <location>
        <begin position="253"/>
        <end position="264"/>
    </location>
</feature>
<dbReference type="AlphaFoldDB" id="A0A2R6NGE2"/>
<evidence type="ECO:0000313" key="3">
    <source>
        <dbReference type="Proteomes" id="UP000186601"/>
    </source>
</evidence>
<organism evidence="2 3">
    <name type="scientific">Hermanssonia centrifuga</name>
    <dbReference type="NCBI Taxonomy" id="98765"/>
    <lineage>
        <taxon>Eukaryota</taxon>
        <taxon>Fungi</taxon>
        <taxon>Dikarya</taxon>
        <taxon>Basidiomycota</taxon>
        <taxon>Agaricomycotina</taxon>
        <taxon>Agaricomycetes</taxon>
        <taxon>Polyporales</taxon>
        <taxon>Meruliaceae</taxon>
        <taxon>Hermanssonia</taxon>
    </lineage>
</organism>
<dbReference type="EMBL" id="MLYV02001285">
    <property type="protein sequence ID" value="PSR71389.1"/>
    <property type="molecule type" value="Genomic_DNA"/>
</dbReference>
<evidence type="ECO:0000313" key="2">
    <source>
        <dbReference type="EMBL" id="PSR71389.1"/>
    </source>
</evidence>
<keyword evidence="3" id="KW-1185">Reference proteome</keyword>
<comment type="caution">
    <text evidence="2">The sequence shown here is derived from an EMBL/GenBank/DDBJ whole genome shotgun (WGS) entry which is preliminary data.</text>
</comment>
<reference evidence="2 3" key="1">
    <citation type="submission" date="2018-02" db="EMBL/GenBank/DDBJ databases">
        <title>Genome sequence of the basidiomycete white-rot fungus Phlebia centrifuga.</title>
        <authorList>
            <person name="Granchi Z."/>
            <person name="Peng M."/>
            <person name="de Vries R.P."/>
            <person name="Hilden K."/>
            <person name="Makela M.R."/>
            <person name="Grigoriev I."/>
            <person name="Riley R."/>
        </authorList>
    </citation>
    <scope>NUCLEOTIDE SEQUENCE [LARGE SCALE GENOMIC DNA]</scope>
    <source>
        <strain evidence="2 3">FBCC195</strain>
    </source>
</reference>
<dbReference type="Proteomes" id="UP000186601">
    <property type="component" value="Unassembled WGS sequence"/>
</dbReference>
<name>A0A2R6NGE2_9APHY</name>
<feature type="region of interest" description="Disordered" evidence="1">
    <location>
        <begin position="253"/>
        <end position="283"/>
    </location>
</feature>
<gene>
    <name evidence="2" type="ORF">PHLCEN_2v12656</name>
</gene>
<protein>
    <submittedName>
        <fullName evidence="2">Uncharacterized protein</fullName>
    </submittedName>
</protein>
<feature type="compositionally biased region" description="Polar residues" evidence="1">
    <location>
        <begin position="272"/>
        <end position="283"/>
    </location>
</feature>
<accession>A0A2R6NGE2</accession>
<evidence type="ECO:0000256" key="1">
    <source>
        <dbReference type="SAM" id="MobiDB-lite"/>
    </source>
</evidence>